<protein>
    <submittedName>
        <fullName evidence="1">Uncharacterized protein</fullName>
    </submittedName>
</protein>
<organism evidence="1 2">
    <name type="scientific">Rubroshorea leprosula</name>
    <dbReference type="NCBI Taxonomy" id="152421"/>
    <lineage>
        <taxon>Eukaryota</taxon>
        <taxon>Viridiplantae</taxon>
        <taxon>Streptophyta</taxon>
        <taxon>Embryophyta</taxon>
        <taxon>Tracheophyta</taxon>
        <taxon>Spermatophyta</taxon>
        <taxon>Magnoliopsida</taxon>
        <taxon>eudicotyledons</taxon>
        <taxon>Gunneridae</taxon>
        <taxon>Pentapetalae</taxon>
        <taxon>rosids</taxon>
        <taxon>malvids</taxon>
        <taxon>Malvales</taxon>
        <taxon>Dipterocarpaceae</taxon>
        <taxon>Rubroshorea</taxon>
    </lineage>
</organism>
<proteinExistence type="predicted"/>
<dbReference type="EMBL" id="BPVZ01000025">
    <property type="protein sequence ID" value="GKV06679.1"/>
    <property type="molecule type" value="Genomic_DNA"/>
</dbReference>
<evidence type="ECO:0000313" key="1">
    <source>
        <dbReference type="EMBL" id="GKV06679.1"/>
    </source>
</evidence>
<name>A0AAV5J3D6_9ROSI</name>
<accession>A0AAV5J3D6</accession>
<keyword evidence="2" id="KW-1185">Reference proteome</keyword>
<evidence type="ECO:0000313" key="2">
    <source>
        <dbReference type="Proteomes" id="UP001054252"/>
    </source>
</evidence>
<comment type="caution">
    <text evidence="1">The sequence shown here is derived from an EMBL/GenBank/DDBJ whole genome shotgun (WGS) entry which is preliminary data.</text>
</comment>
<gene>
    <name evidence="1" type="ORF">SLEP1_g18538</name>
</gene>
<sequence>MVWEYTLAINKEFPSLSTSVTPHHLPNAPLKKIEA</sequence>
<dbReference type="AlphaFoldDB" id="A0AAV5J3D6"/>
<reference evidence="1 2" key="1">
    <citation type="journal article" date="2021" name="Commun. Biol.">
        <title>The genome of Shorea leprosula (Dipterocarpaceae) highlights the ecological relevance of drought in aseasonal tropical rainforests.</title>
        <authorList>
            <person name="Ng K.K.S."/>
            <person name="Kobayashi M.J."/>
            <person name="Fawcett J.A."/>
            <person name="Hatakeyama M."/>
            <person name="Paape T."/>
            <person name="Ng C.H."/>
            <person name="Ang C.C."/>
            <person name="Tnah L.H."/>
            <person name="Lee C.T."/>
            <person name="Nishiyama T."/>
            <person name="Sese J."/>
            <person name="O'Brien M.J."/>
            <person name="Copetti D."/>
            <person name="Mohd Noor M.I."/>
            <person name="Ong R.C."/>
            <person name="Putra M."/>
            <person name="Sireger I.Z."/>
            <person name="Indrioko S."/>
            <person name="Kosugi Y."/>
            <person name="Izuno A."/>
            <person name="Isagi Y."/>
            <person name="Lee S.L."/>
            <person name="Shimizu K.K."/>
        </authorList>
    </citation>
    <scope>NUCLEOTIDE SEQUENCE [LARGE SCALE GENOMIC DNA]</scope>
    <source>
        <strain evidence="1">214</strain>
    </source>
</reference>
<dbReference type="Proteomes" id="UP001054252">
    <property type="component" value="Unassembled WGS sequence"/>
</dbReference>